<dbReference type="Gene3D" id="1.10.760.10">
    <property type="entry name" value="Cytochrome c-like domain"/>
    <property type="match status" value="1"/>
</dbReference>
<reference evidence="3" key="1">
    <citation type="journal article" date="2019" name="Int. J. Syst. Evol. Microbiol.">
        <title>Halobacteriovorax valvorus sp. nov., a novel prokaryotic predator isolated from coastal seawater of China.</title>
        <authorList>
            <person name="Chen M.-X."/>
        </authorList>
    </citation>
    <scope>NUCLEOTIDE SEQUENCE [LARGE SCALE GENOMIC DNA]</scope>
    <source>
        <strain evidence="3">BL9</strain>
    </source>
</reference>
<keyword evidence="1" id="KW-0732">Signal</keyword>
<dbReference type="InterPro" id="IPR051395">
    <property type="entry name" value="Cytochrome_c_Peroxidase/MauG"/>
</dbReference>
<dbReference type="Proteomes" id="UP000443582">
    <property type="component" value="Unassembled WGS sequence"/>
</dbReference>
<name>A0ABY0IH99_9BACT</name>
<proteinExistence type="predicted"/>
<feature type="chain" id="PRO_5047192669" description="Cytochrome c domain-containing protein" evidence="1">
    <location>
        <begin position="18"/>
        <end position="556"/>
    </location>
</feature>
<organism evidence="2 3">
    <name type="scientific">Halobacteriovorax vibrionivorans</name>
    <dbReference type="NCBI Taxonomy" id="2152716"/>
    <lineage>
        <taxon>Bacteria</taxon>
        <taxon>Pseudomonadati</taxon>
        <taxon>Bdellovibrionota</taxon>
        <taxon>Bacteriovoracia</taxon>
        <taxon>Bacteriovoracales</taxon>
        <taxon>Halobacteriovoraceae</taxon>
        <taxon>Halobacteriovorax</taxon>
    </lineage>
</organism>
<dbReference type="PANTHER" id="PTHR30600:SF9">
    <property type="entry name" value="BLR7738 PROTEIN"/>
    <property type="match status" value="1"/>
</dbReference>
<dbReference type="SUPFAM" id="SSF46626">
    <property type="entry name" value="Cytochrome c"/>
    <property type="match status" value="1"/>
</dbReference>
<comment type="caution">
    <text evidence="2">The sequence shown here is derived from an EMBL/GenBank/DDBJ whole genome shotgun (WGS) entry which is preliminary data.</text>
</comment>
<evidence type="ECO:0000313" key="2">
    <source>
        <dbReference type="EMBL" id="RZF22319.1"/>
    </source>
</evidence>
<dbReference type="RefSeq" id="WP_114705264.1">
    <property type="nucleotide sequence ID" value="NZ_QDKL01000001.1"/>
</dbReference>
<feature type="signal peptide" evidence="1">
    <location>
        <begin position="1"/>
        <end position="17"/>
    </location>
</feature>
<dbReference type="PANTHER" id="PTHR30600">
    <property type="entry name" value="CYTOCHROME C PEROXIDASE-RELATED"/>
    <property type="match status" value="1"/>
</dbReference>
<dbReference type="InterPro" id="IPR036909">
    <property type="entry name" value="Cyt_c-like_dom_sf"/>
</dbReference>
<keyword evidence="3" id="KW-1185">Reference proteome</keyword>
<evidence type="ECO:0000256" key="1">
    <source>
        <dbReference type="SAM" id="SignalP"/>
    </source>
</evidence>
<evidence type="ECO:0008006" key="4">
    <source>
        <dbReference type="Google" id="ProtNLM"/>
    </source>
</evidence>
<sequence>MKALLLFVLCFSSFAYAPDWGRDVRLEKGENRENLYKLSNEELEEIKEHGIKHALKWPVDVTGLYIPYDAFENFFELKDEKFVNFVLTTLGEKKFGVDSVESFFQWLGLNPYNDENATGIYRIPYPDGERPDYYMGASIVDTKWGKGLTFSCATCHSASLFGTSVMGLTNKAVKANELFVKARKLLPLIPSKMFQKVTHATDGEVEMLRRSRKNIGAVGATSPMVLGLDTSLPQVALSLARRKTDEYATKSKLTQIFPRFNPLETTVADSKPAVWWNLKYKTRWLSDGSIVSGNPIFTNFLWNELGRGTDLRELEKWMQDNPDIIRELTAAAFATKPPRIDDFFDISRIDIKAAKRGEDVYKDRCQKCHGEYQKNWSLPFSGLMSKSEQIKTRKVIYHEETPVKDVGTDPLRYEGMKYFADDLNELKISKWMKTVVEPQVGYVPPPLDGIWSRYPYLHNNSIPNLCELMTPPDQRVKTFYQIPSDDPILDFNFECNGFPVGMDIPDERRIPEAFFDTSRPGLSNSGHYYRIFTDRDGNELLTQEQKADLRVFLKTL</sequence>
<dbReference type="Pfam" id="PF21419">
    <property type="entry name" value="RoxA-like_Cyt-c"/>
    <property type="match status" value="1"/>
</dbReference>
<dbReference type="EMBL" id="QDKL01000001">
    <property type="protein sequence ID" value="RZF22319.1"/>
    <property type="molecule type" value="Genomic_DNA"/>
</dbReference>
<gene>
    <name evidence="2" type="ORF">DAY19_00700</name>
</gene>
<evidence type="ECO:0000313" key="3">
    <source>
        <dbReference type="Proteomes" id="UP000443582"/>
    </source>
</evidence>
<accession>A0ABY0IH99</accession>
<protein>
    <recommendedName>
        <fullName evidence="4">Cytochrome c domain-containing protein</fullName>
    </recommendedName>
</protein>